<evidence type="ECO:0000313" key="5">
    <source>
        <dbReference type="EMBL" id="PSF05248.1"/>
    </source>
</evidence>
<dbReference type="Pfam" id="PF00072">
    <property type="entry name" value="Response_reg"/>
    <property type="match status" value="1"/>
</dbReference>
<dbReference type="InterPro" id="IPR016032">
    <property type="entry name" value="Sig_transdc_resp-reg_C-effctor"/>
</dbReference>
<comment type="caution">
    <text evidence="5">The sequence shown here is derived from an EMBL/GenBank/DDBJ whole genome shotgun (WGS) entry which is preliminary data.</text>
</comment>
<dbReference type="InterPro" id="IPR051015">
    <property type="entry name" value="EvgA-like"/>
</dbReference>
<reference evidence="5 6" key="1">
    <citation type="submission" date="2018-03" db="EMBL/GenBank/DDBJ databases">
        <title>Marinobacter brunus sp. nov., a marine bacterium of Gamma-proteobacteria isolated from the surface seawater of the South China Sea.</title>
        <authorList>
            <person name="Cheng H."/>
            <person name="Wu Y.-H."/>
            <person name="Xamxidin M."/>
            <person name="Xu X.-W."/>
        </authorList>
    </citation>
    <scope>NUCLEOTIDE SEQUENCE [LARGE SCALE GENOMIC DNA]</scope>
    <source>
        <strain evidence="5 6">NH169-3</strain>
    </source>
</reference>
<evidence type="ECO:0000256" key="2">
    <source>
        <dbReference type="PROSITE-ProRule" id="PRU00169"/>
    </source>
</evidence>
<gene>
    <name evidence="5" type="ORF">C7H09_16775</name>
</gene>
<accession>A0A2T1K5D5</accession>
<dbReference type="GO" id="GO:0000160">
    <property type="term" value="P:phosphorelay signal transduction system"/>
    <property type="evidence" value="ECO:0007669"/>
    <property type="project" value="InterPro"/>
</dbReference>
<dbReference type="EMBL" id="PXNP01000104">
    <property type="protein sequence ID" value="PSF05248.1"/>
    <property type="molecule type" value="Genomic_DNA"/>
</dbReference>
<dbReference type="SMART" id="SM00448">
    <property type="entry name" value="REC"/>
    <property type="match status" value="1"/>
</dbReference>
<dbReference type="SUPFAM" id="SSF46894">
    <property type="entry name" value="C-terminal effector domain of the bipartite response regulators"/>
    <property type="match status" value="1"/>
</dbReference>
<dbReference type="InterPro" id="IPR036388">
    <property type="entry name" value="WH-like_DNA-bd_sf"/>
</dbReference>
<evidence type="ECO:0000259" key="3">
    <source>
        <dbReference type="PROSITE" id="PS50043"/>
    </source>
</evidence>
<keyword evidence="2" id="KW-0597">Phosphoprotein</keyword>
<dbReference type="SMART" id="SM00421">
    <property type="entry name" value="HTH_LUXR"/>
    <property type="match status" value="1"/>
</dbReference>
<evidence type="ECO:0000256" key="1">
    <source>
        <dbReference type="ARBA" id="ARBA00023125"/>
    </source>
</evidence>
<name>A0A2T1K5D5_9GAMM</name>
<feature type="domain" description="Response regulatory" evidence="4">
    <location>
        <begin position="22"/>
        <end position="139"/>
    </location>
</feature>
<dbReference type="InterPro" id="IPR001789">
    <property type="entry name" value="Sig_transdc_resp-reg_receiver"/>
</dbReference>
<dbReference type="Gene3D" id="3.40.50.2300">
    <property type="match status" value="1"/>
</dbReference>
<evidence type="ECO:0000313" key="6">
    <source>
        <dbReference type="Proteomes" id="UP000239866"/>
    </source>
</evidence>
<dbReference type="CDD" id="cd06170">
    <property type="entry name" value="LuxR_C_like"/>
    <property type="match status" value="1"/>
</dbReference>
<dbReference type="AlphaFoldDB" id="A0A2T1K5D5"/>
<dbReference type="PRINTS" id="PR00038">
    <property type="entry name" value="HTHLUXR"/>
</dbReference>
<dbReference type="InterPro" id="IPR000792">
    <property type="entry name" value="Tscrpt_reg_LuxR_C"/>
</dbReference>
<dbReference type="Proteomes" id="UP000239866">
    <property type="component" value="Unassembled WGS sequence"/>
</dbReference>
<dbReference type="PANTHER" id="PTHR45566">
    <property type="entry name" value="HTH-TYPE TRANSCRIPTIONAL REGULATOR YHJB-RELATED"/>
    <property type="match status" value="1"/>
</dbReference>
<dbReference type="Gene3D" id="1.10.10.10">
    <property type="entry name" value="Winged helix-like DNA-binding domain superfamily/Winged helix DNA-binding domain"/>
    <property type="match status" value="1"/>
</dbReference>
<dbReference type="RefSeq" id="WP_106764862.1">
    <property type="nucleotide sequence ID" value="NZ_PXNP01000104.1"/>
</dbReference>
<proteinExistence type="predicted"/>
<sequence>MDIYLPPGHTRVEESRAWAFREVLLVDDHALVAQALAGLIKHEKLALSVVTVGSLDAAESHLNQGSDVDLVLLDLVLDGEAGLALLPRLAGLKTVPPVVIISSSEDESAVRAARTAGATGYLAKSAGRSALVRMMKSIRQGKGYFPGGVSPLVPGSALTPRQAEVLSLLAQGFPNKRICQSLGLTEHTVKTHLKAIFSHLGAHNRTECVARARAQGWL</sequence>
<keyword evidence="6" id="KW-1185">Reference proteome</keyword>
<dbReference type="InterPro" id="IPR011006">
    <property type="entry name" value="CheY-like_superfamily"/>
</dbReference>
<dbReference type="PROSITE" id="PS50043">
    <property type="entry name" value="HTH_LUXR_2"/>
    <property type="match status" value="1"/>
</dbReference>
<evidence type="ECO:0000259" key="4">
    <source>
        <dbReference type="PROSITE" id="PS50110"/>
    </source>
</evidence>
<keyword evidence="1 5" id="KW-0238">DNA-binding</keyword>
<dbReference type="GO" id="GO:0003677">
    <property type="term" value="F:DNA binding"/>
    <property type="evidence" value="ECO:0007669"/>
    <property type="project" value="UniProtKB-KW"/>
</dbReference>
<dbReference type="OrthoDB" id="9814495at2"/>
<protein>
    <submittedName>
        <fullName evidence="5">DNA-binding response regulator</fullName>
    </submittedName>
</protein>
<organism evidence="5 6">
    <name type="scientific">Marinobacter fuscus</name>
    <dbReference type="NCBI Taxonomy" id="2109942"/>
    <lineage>
        <taxon>Bacteria</taxon>
        <taxon>Pseudomonadati</taxon>
        <taxon>Pseudomonadota</taxon>
        <taxon>Gammaproteobacteria</taxon>
        <taxon>Pseudomonadales</taxon>
        <taxon>Marinobacteraceae</taxon>
        <taxon>Marinobacter</taxon>
    </lineage>
</organism>
<feature type="domain" description="HTH luxR-type" evidence="3">
    <location>
        <begin position="151"/>
        <end position="216"/>
    </location>
</feature>
<dbReference type="PROSITE" id="PS50110">
    <property type="entry name" value="RESPONSE_REGULATORY"/>
    <property type="match status" value="1"/>
</dbReference>
<dbReference type="GO" id="GO:0006355">
    <property type="term" value="P:regulation of DNA-templated transcription"/>
    <property type="evidence" value="ECO:0007669"/>
    <property type="project" value="InterPro"/>
</dbReference>
<dbReference type="PANTHER" id="PTHR45566:SF1">
    <property type="entry name" value="HTH-TYPE TRANSCRIPTIONAL REGULATOR YHJB-RELATED"/>
    <property type="match status" value="1"/>
</dbReference>
<feature type="modified residue" description="4-aspartylphosphate" evidence="2">
    <location>
        <position position="74"/>
    </location>
</feature>
<dbReference type="SUPFAM" id="SSF52172">
    <property type="entry name" value="CheY-like"/>
    <property type="match status" value="1"/>
</dbReference>
<dbReference type="Pfam" id="PF00196">
    <property type="entry name" value="GerE"/>
    <property type="match status" value="1"/>
</dbReference>